<keyword evidence="3 7" id="KW-0227">DNA damage</keyword>
<dbReference type="EC" id="3.1.21.2" evidence="7"/>
<gene>
    <name evidence="7" type="primary">nfo</name>
    <name evidence="9" type="ORF">A2994_00975</name>
</gene>
<feature type="binding site" evidence="7">
    <location>
        <position position="180"/>
    </location>
    <ligand>
        <name>Zn(2+)</name>
        <dbReference type="ChEBI" id="CHEBI:29105"/>
        <label>3</label>
    </ligand>
</feature>
<evidence type="ECO:0000256" key="3">
    <source>
        <dbReference type="ARBA" id="ARBA00022763"/>
    </source>
</evidence>
<evidence type="ECO:0000259" key="8">
    <source>
        <dbReference type="Pfam" id="PF01261"/>
    </source>
</evidence>
<protein>
    <recommendedName>
        <fullName evidence="7">Probable endonuclease 4</fullName>
        <ecNumber evidence="7">3.1.21.2</ecNumber>
    </recommendedName>
    <alternativeName>
        <fullName evidence="7">Endodeoxyribonuclease IV</fullName>
    </alternativeName>
    <alternativeName>
        <fullName evidence="7">Endonuclease IV</fullName>
    </alternativeName>
</protein>
<dbReference type="GO" id="GO:0006284">
    <property type="term" value="P:base-excision repair"/>
    <property type="evidence" value="ECO:0007669"/>
    <property type="project" value="TreeGrafter"/>
</dbReference>
<dbReference type="InterPro" id="IPR036237">
    <property type="entry name" value="Xyl_isomerase-like_sf"/>
</dbReference>
<dbReference type="CDD" id="cd00019">
    <property type="entry name" value="AP2Ec"/>
    <property type="match status" value="1"/>
</dbReference>
<feature type="binding site" evidence="7">
    <location>
        <position position="214"/>
    </location>
    <ligand>
        <name>Zn(2+)</name>
        <dbReference type="ChEBI" id="CHEBI:29105"/>
        <label>2</label>
    </ligand>
</feature>
<evidence type="ECO:0000256" key="4">
    <source>
        <dbReference type="ARBA" id="ARBA00022801"/>
    </source>
</evidence>
<organism evidence="9 10">
    <name type="scientific">candidate division Kazan bacterium RIFCSPLOWO2_01_FULL_48_13</name>
    <dbReference type="NCBI Taxonomy" id="1798539"/>
    <lineage>
        <taxon>Bacteria</taxon>
        <taxon>Bacteria division Kazan-3B-28</taxon>
    </lineage>
</organism>
<dbReference type="FunFam" id="3.20.20.150:FF:000001">
    <property type="entry name" value="Probable endonuclease 4"/>
    <property type="match status" value="1"/>
</dbReference>
<dbReference type="PROSITE" id="PS51432">
    <property type="entry name" value="AP_NUCLEASE_F2_4"/>
    <property type="match status" value="1"/>
</dbReference>
<feature type="binding site" evidence="7">
    <location>
        <position position="106"/>
    </location>
    <ligand>
        <name>Zn(2+)</name>
        <dbReference type="ChEBI" id="CHEBI:29105"/>
        <label>1</label>
    </ligand>
</feature>
<dbReference type="PROSITE" id="PS00731">
    <property type="entry name" value="AP_NUCLEASE_F2_3"/>
    <property type="match status" value="1"/>
</dbReference>
<dbReference type="Proteomes" id="UP000179010">
    <property type="component" value="Unassembled WGS sequence"/>
</dbReference>
<feature type="binding site" evidence="7">
    <location>
        <position position="66"/>
    </location>
    <ligand>
        <name>Zn(2+)</name>
        <dbReference type="ChEBI" id="CHEBI:29105"/>
        <label>1</label>
    </ligand>
</feature>
<dbReference type="HAMAP" id="MF_00152">
    <property type="entry name" value="Nfo"/>
    <property type="match status" value="1"/>
</dbReference>
<dbReference type="GO" id="GO:0008270">
    <property type="term" value="F:zinc ion binding"/>
    <property type="evidence" value="ECO:0007669"/>
    <property type="project" value="UniProtKB-UniRule"/>
</dbReference>
<comment type="caution">
    <text evidence="9">The sequence shown here is derived from an EMBL/GenBank/DDBJ whole genome shotgun (WGS) entry which is preliminary data.</text>
</comment>
<dbReference type="InterPro" id="IPR013022">
    <property type="entry name" value="Xyl_isomerase-like_TIM-brl"/>
</dbReference>
<comment type="similarity">
    <text evidence="1 7">Belongs to the AP endonuclease 2 family.</text>
</comment>
<feature type="domain" description="Xylose isomerase-like TIM barrel" evidence="8">
    <location>
        <begin position="17"/>
        <end position="272"/>
    </location>
</feature>
<dbReference type="PROSITE" id="PS00730">
    <property type="entry name" value="AP_NUCLEASE_F2_2"/>
    <property type="match status" value="1"/>
</dbReference>
<keyword evidence="7" id="KW-0255">Endonuclease</keyword>
<feature type="binding site" evidence="7">
    <location>
        <position position="177"/>
    </location>
    <ligand>
        <name>Zn(2+)</name>
        <dbReference type="ChEBI" id="CHEBI:29105"/>
        <label>2</label>
    </ligand>
</feature>
<keyword evidence="6 7" id="KW-0234">DNA repair</keyword>
<evidence type="ECO:0000256" key="7">
    <source>
        <dbReference type="HAMAP-Rule" id="MF_00152"/>
    </source>
</evidence>
<evidence type="ECO:0000256" key="1">
    <source>
        <dbReference type="ARBA" id="ARBA00005340"/>
    </source>
</evidence>
<comment type="catalytic activity">
    <reaction evidence="7">
        <text>Endonucleolytic cleavage to 5'-phosphooligonucleotide end-products.</text>
        <dbReference type="EC" id="3.1.21.2"/>
    </reaction>
</comment>
<dbReference type="Pfam" id="PF01261">
    <property type="entry name" value="AP_endonuc_2"/>
    <property type="match status" value="1"/>
</dbReference>
<accession>A0A1F4PPN0</accession>
<proteinExistence type="inferred from homology"/>
<feature type="binding site" evidence="7">
    <location>
        <position position="143"/>
    </location>
    <ligand>
        <name>Zn(2+)</name>
        <dbReference type="ChEBI" id="CHEBI:29105"/>
        <label>2</label>
    </ligand>
</feature>
<dbReference type="GO" id="GO:0008833">
    <property type="term" value="F:deoxyribonuclease IV (phage-T4-induced) activity"/>
    <property type="evidence" value="ECO:0007669"/>
    <property type="project" value="UniProtKB-UniRule"/>
</dbReference>
<dbReference type="SMART" id="SM00518">
    <property type="entry name" value="AP2Ec"/>
    <property type="match status" value="1"/>
</dbReference>
<keyword evidence="5 7" id="KW-0862">Zinc</keyword>
<feature type="binding site" evidence="7">
    <location>
        <position position="259"/>
    </location>
    <ligand>
        <name>Zn(2+)</name>
        <dbReference type="ChEBI" id="CHEBI:29105"/>
        <label>2</label>
    </ligand>
</feature>
<dbReference type="GO" id="GO:0008081">
    <property type="term" value="F:phosphoric diester hydrolase activity"/>
    <property type="evidence" value="ECO:0007669"/>
    <property type="project" value="TreeGrafter"/>
</dbReference>
<evidence type="ECO:0000313" key="10">
    <source>
        <dbReference type="Proteomes" id="UP000179010"/>
    </source>
</evidence>
<feature type="binding site" evidence="7">
    <location>
        <position position="143"/>
    </location>
    <ligand>
        <name>Zn(2+)</name>
        <dbReference type="ChEBI" id="CHEBI:29105"/>
        <label>1</label>
    </ligand>
</feature>
<feature type="binding site" evidence="7">
    <location>
        <position position="227"/>
    </location>
    <ligand>
        <name>Zn(2+)</name>
        <dbReference type="ChEBI" id="CHEBI:29105"/>
        <label>3</label>
    </ligand>
</feature>
<dbReference type="AlphaFoldDB" id="A0A1F4PPN0"/>
<dbReference type="STRING" id="1798539.A2994_00975"/>
<dbReference type="EMBL" id="METE01000002">
    <property type="protein sequence ID" value="OGB85579.1"/>
    <property type="molecule type" value="Genomic_DNA"/>
</dbReference>
<dbReference type="NCBIfam" id="TIGR00587">
    <property type="entry name" value="nfo"/>
    <property type="match status" value="1"/>
</dbReference>
<keyword evidence="2 7" id="KW-0479">Metal-binding</keyword>
<keyword evidence="4 7" id="KW-0378">Hydrolase</keyword>
<dbReference type="Gene3D" id="3.20.20.150">
    <property type="entry name" value="Divalent-metal-dependent TIM barrel enzymes"/>
    <property type="match status" value="1"/>
</dbReference>
<dbReference type="PANTHER" id="PTHR21445:SF0">
    <property type="entry name" value="APURINIC-APYRIMIDINIC ENDONUCLEASE"/>
    <property type="match status" value="1"/>
</dbReference>
<dbReference type="InterPro" id="IPR018246">
    <property type="entry name" value="AP_endonuc_F2_Zn_BS"/>
</dbReference>
<evidence type="ECO:0000256" key="6">
    <source>
        <dbReference type="ARBA" id="ARBA00023204"/>
    </source>
</evidence>
<evidence type="ECO:0000256" key="5">
    <source>
        <dbReference type="ARBA" id="ARBA00022833"/>
    </source>
</evidence>
<sequence>MLIGYHVSAAGGLHRAIAEAETIGCNAIQIFVGSPQVWQTSVVDPSEIKKYQDALAKSKVEKVLVHSAYLPNPASHKDTLRRMSLKKMKEEIRTAHAIKADGYNFHCGSNQNSNAEGVRLTTETLNRLAELSDEKYPISLIIENDAGAGHRIGDTIEELAQIWQGIKNKKRFGFCLDTCHLFVSGIDLRTKKDIDALVSKFDKLIGLKHLKFIHINDAIFELGSKKDRHELIGRGHIGAAGFKALLHHPKLRQLPFIMETPYGGDSKGAIPARIKELKYVKTLAQ</sequence>
<keyword evidence="7" id="KW-0540">Nuclease</keyword>
<comment type="cofactor">
    <cofactor evidence="7">
        <name>Zn(2+)</name>
        <dbReference type="ChEBI" id="CHEBI:29105"/>
    </cofactor>
    <text evidence="7">Binds 3 Zn(2+) ions.</text>
</comment>
<reference evidence="9 10" key="1">
    <citation type="journal article" date="2016" name="Nat. Commun.">
        <title>Thousands of microbial genomes shed light on interconnected biogeochemical processes in an aquifer system.</title>
        <authorList>
            <person name="Anantharaman K."/>
            <person name="Brown C.T."/>
            <person name="Hug L.A."/>
            <person name="Sharon I."/>
            <person name="Castelle C.J."/>
            <person name="Probst A.J."/>
            <person name="Thomas B.C."/>
            <person name="Singh A."/>
            <person name="Wilkins M.J."/>
            <person name="Karaoz U."/>
            <person name="Brodie E.L."/>
            <person name="Williams K.H."/>
            <person name="Hubbard S.S."/>
            <person name="Banfield J.F."/>
        </authorList>
    </citation>
    <scope>NUCLEOTIDE SEQUENCE [LARGE SCALE GENOMIC DNA]</scope>
</reference>
<feature type="binding site" evidence="7">
    <location>
        <position position="229"/>
    </location>
    <ligand>
        <name>Zn(2+)</name>
        <dbReference type="ChEBI" id="CHEBI:29105"/>
        <label>3</label>
    </ligand>
</feature>
<evidence type="ECO:0000256" key="2">
    <source>
        <dbReference type="ARBA" id="ARBA00022723"/>
    </source>
</evidence>
<dbReference type="GO" id="GO:0003677">
    <property type="term" value="F:DNA binding"/>
    <property type="evidence" value="ECO:0007669"/>
    <property type="project" value="InterPro"/>
</dbReference>
<evidence type="ECO:0000313" key="9">
    <source>
        <dbReference type="EMBL" id="OGB85579.1"/>
    </source>
</evidence>
<name>A0A1F4PPN0_UNCK3</name>
<dbReference type="SUPFAM" id="SSF51658">
    <property type="entry name" value="Xylose isomerase-like"/>
    <property type="match status" value="1"/>
</dbReference>
<dbReference type="PANTHER" id="PTHR21445">
    <property type="entry name" value="ENDONUCLEASE IV ENDODEOXYRIBONUCLEASE IV"/>
    <property type="match status" value="1"/>
</dbReference>
<dbReference type="GO" id="GO:0003906">
    <property type="term" value="F:DNA-(apurinic or apyrimidinic site) endonuclease activity"/>
    <property type="evidence" value="ECO:0007669"/>
    <property type="project" value="TreeGrafter"/>
</dbReference>
<dbReference type="InterPro" id="IPR001719">
    <property type="entry name" value="AP_endonuc_2"/>
</dbReference>
<comment type="function">
    <text evidence="7">Endonuclease IV plays a role in DNA repair. It cleaves phosphodiester bonds at apurinic or apyrimidinic (AP) sites, generating a 3'-hydroxyl group and a 5'-terminal sugar phosphate.</text>
</comment>